<reference evidence="10" key="2">
    <citation type="submission" date="2023-06" db="EMBL/GenBank/DDBJ databases">
        <authorList>
            <consortium name="Lawrence Berkeley National Laboratory"/>
            <person name="Mondo S.J."/>
            <person name="Hensen N."/>
            <person name="Bonometti L."/>
            <person name="Westerberg I."/>
            <person name="Brannstrom I.O."/>
            <person name="Guillou S."/>
            <person name="Cros-Aarteil S."/>
            <person name="Calhoun S."/>
            <person name="Haridas S."/>
            <person name="Kuo A."/>
            <person name="Pangilinan J."/>
            <person name="Riley R."/>
            <person name="Labutti K."/>
            <person name="Andreopoulos B."/>
            <person name="Lipzen A."/>
            <person name="Chen C."/>
            <person name="Yanf M."/>
            <person name="Daum C."/>
            <person name="Ng V."/>
            <person name="Clum A."/>
            <person name="Steindorff A."/>
            <person name="Ohm R."/>
            <person name="Martin F."/>
            <person name="Silar P."/>
            <person name="Natvig D."/>
            <person name="Lalanne C."/>
            <person name="Gautier V."/>
            <person name="Ament-Velasquez S.L."/>
            <person name="Kruys A."/>
            <person name="Hutchinson M.I."/>
            <person name="Powell A.J."/>
            <person name="Barry K."/>
            <person name="Miller A.N."/>
            <person name="Grigoriev I.V."/>
            <person name="Debuchy R."/>
            <person name="Gladieux P."/>
            <person name="Thoren M.H."/>
            <person name="Johannesson H."/>
        </authorList>
    </citation>
    <scope>NUCLEOTIDE SEQUENCE</scope>
    <source>
        <strain evidence="10">PSN324</strain>
    </source>
</reference>
<dbReference type="PROSITE" id="PS00973">
    <property type="entry name" value="USP_2"/>
    <property type="match status" value="1"/>
</dbReference>
<feature type="compositionally biased region" description="Basic and acidic residues" evidence="7">
    <location>
        <begin position="1349"/>
        <end position="1363"/>
    </location>
</feature>
<dbReference type="Proteomes" id="UP001321749">
    <property type="component" value="Unassembled WGS sequence"/>
</dbReference>
<dbReference type="EMBL" id="MU865010">
    <property type="protein sequence ID" value="KAK4460512.1"/>
    <property type="molecule type" value="Genomic_DNA"/>
</dbReference>
<evidence type="ECO:0000256" key="6">
    <source>
        <dbReference type="ARBA" id="ARBA00023049"/>
    </source>
</evidence>
<keyword evidence="2" id="KW-0645">Protease</keyword>
<dbReference type="Pfam" id="PF22456">
    <property type="entry name" value="PqqF-like_C_4"/>
    <property type="match status" value="1"/>
</dbReference>
<dbReference type="InterPro" id="IPR054734">
    <property type="entry name" value="PqqF-like_C_4"/>
</dbReference>
<dbReference type="InterPro" id="IPR011249">
    <property type="entry name" value="Metalloenz_LuxS/M16"/>
</dbReference>
<keyword evidence="3" id="KW-0479">Metal-binding</keyword>
<evidence type="ECO:0000313" key="10">
    <source>
        <dbReference type="EMBL" id="KAK4460512.1"/>
    </source>
</evidence>
<evidence type="ECO:0000256" key="7">
    <source>
        <dbReference type="SAM" id="MobiDB-lite"/>
    </source>
</evidence>
<dbReference type="InterPro" id="IPR006615">
    <property type="entry name" value="Pept_C19_DUSP"/>
</dbReference>
<feature type="compositionally biased region" description="Basic and acidic residues" evidence="7">
    <location>
        <begin position="1301"/>
        <end position="1328"/>
    </location>
</feature>
<dbReference type="Gene3D" id="3.90.70.10">
    <property type="entry name" value="Cysteine proteinases"/>
    <property type="match status" value="2"/>
</dbReference>
<keyword evidence="11" id="KW-1185">Reference proteome</keyword>
<feature type="region of interest" description="Disordered" evidence="7">
    <location>
        <begin position="1275"/>
        <end position="1363"/>
    </location>
</feature>
<evidence type="ECO:0000256" key="3">
    <source>
        <dbReference type="ARBA" id="ARBA00022723"/>
    </source>
</evidence>
<dbReference type="Gene3D" id="3.30.2230.10">
    <property type="entry name" value="DUSP-like"/>
    <property type="match status" value="1"/>
</dbReference>
<dbReference type="FunFam" id="3.30.830.10:FF:000004">
    <property type="entry name" value="Putative insulin-degrading enzyme"/>
    <property type="match status" value="1"/>
</dbReference>
<feature type="compositionally biased region" description="Polar residues" evidence="7">
    <location>
        <begin position="1702"/>
        <end position="1719"/>
    </location>
</feature>
<dbReference type="GO" id="GO:0005739">
    <property type="term" value="C:mitochondrion"/>
    <property type="evidence" value="ECO:0007669"/>
    <property type="project" value="TreeGrafter"/>
</dbReference>
<dbReference type="FunFam" id="3.30.830.10:FF:000003">
    <property type="entry name" value="Insulin-degrading enzyme"/>
    <property type="match status" value="1"/>
</dbReference>
<dbReference type="SUPFAM" id="SSF54001">
    <property type="entry name" value="Cysteine proteinases"/>
    <property type="match status" value="1"/>
</dbReference>
<feature type="region of interest" description="Disordered" evidence="7">
    <location>
        <begin position="1205"/>
        <end position="1235"/>
    </location>
</feature>
<dbReference type="Gene3D" id="3.30.830.10">
    <property type="entry name" value="Metalloenzyme, LuxS/M16 peptidase-like"/>
    <property type="match status" value="4"/>
</dbReference>
<dbReference type="InterPro" id="IPR038765">
    <property type="entry name" value="Papain-like_cys_pep_sf"/>
</dbReference>
<dbReference type="GO" id="GO:0046872">
    <property type="term" value="F:metal ion binding"/>
    <property type="evidence" value="ECO:0007669"/>
    <property type="project" value="UniProtKB-KW"/>
</dbReference>
<evidence type="ECO:0000256" key="5">
    <source>
        <dbReference type="ARBA" id="ARBA00022833"/>
    </source>
</evidence>
<feature type="region of interest" description="Disordered" evidence="7">
    <location>
        <begin position="1687"/>
        <end position="1740"/>
    </location>
</feature>
<dbReference type="GO" id="GO:0005829">
    <property type="term" value="C:cytosol"/>
    <property type="evidence" value="ECO:0007669"/>
    <property type="project" value="TreeGrafter"/>
</dbReference>
<dbReference type="InterPro" id="IPR050626">
    <property type="entry name" value="Peptidase_M16"/>
</dbReference>
<feature type="domain" description="DUSP" evidence="9">
    <location>
        <begin position="1378"/>
        <end position="1497"/>
    </location>
</feature>
<feature type="region of interest" description="Disordered" evidence="7">
    <location>
        <begin position="2245"/>
        <end position="2352"/>
    </location>
</feature>
<feature type="domain" description="USP" evidence="8">
    <location>
        <begin position="1744"/>
        <end position="2558"/>
    </location>
</feature>
<dbReference type="Pfam" id="PF00675">
    <property type="entry name" value="Peptidase_M16"/>
    <property type="match status" value="1"/>
</dbReference>
<dbReference type="PROSITE" id="PS00972">
    <property type="entry name" value="USP_1"/>
    <property type="match status" value="1"/>
</dbReference>
<dbReference type="GO" id="GO:0051603">
    <property type="term" value="P:proteolysis involved in protein catabolic process"/>
    <property type="evidence" value="ECO:0007669"/>
    <property type="project" value="TreeGrafter"/>
</dbReference>
<dbReference type="InterPro" id="IPR028889">
    <property type="entry name" value="USP"/>
</dbReference>
<feature type="region of interest" description="Disordered" evidence="7">
    <location>
        <begin position="1150"/>
        <end position="1182"/>
    </location>
</feature>
<accession>A0AAV9HIY1</accession>
<evidence type="ECO:0000256" key="2">
    <source>
        <dbReference type="ARBA" id="ARBA00022670"/>
    </source>
</evidence>
<dbReference type="GO" id="GO:0004843">
    <property type="term" value="F:cysteine-type deubiquitinase activity"/>
    <property type="evidence" value="ECO:0007669"/>
    <property type="project" value="InterPro"/>
</dbReference>
<dbReference type="CDD" id="cd02674">
    <property type="entry name" value="Peptidase_C19R"/>
    <property type="match status" value="1"/>
</dbReference>
<dbReference type="PROSITE" id="PS50235">
    <property type="entry name" value="USP_3"/>
    <property type="match status" value="1"/>
</dbReference>
<proteinExistence type="inferred from homology"/>
<dbReference type="InterPro" id="IPR007863">
    <property type="entry name" value="Peptidase_M16_C"/>
</dbReference>
<dbReference type="SMART" id="SM00695">
    <property type="entry name" value="DUSP"/>
    <property type="match status" value="1"/>
</dbReference>
<feature type="compositionally biased region" description="Polar residues" evidence="7">
    <location>
        <begin position="2294"/>
        <end position="2304"/>
    </location>
</feature>
<organism evidence="10 11">
    <name type="scientific">Cladorrhinum samala</name>
    <dbReference type="NCBI Taxonomy" id="585594"/>
    <lineage>
        <taxon>Eukaryota</taxon>
        <taxon>Fungi</taxon>
        <taxon>Dikarya</taxon>
        <taxon>Ascomycota</taxon>
        <taxon>Pezizomycotina</taxon>
        <taxon>Sordariomycetes</taxon>
        <taxon>Sordariomycetidae</taxon>
        <taxon>Sordariales</taxon>
        <taxon>Podosporaceae</taxon>
        <taxon>Cladorrhinum</taxon>
    </lineage>
</organism>
<dbReference type="PROSITE" id="PS51283">
    <property type="entry name" value="DUSP"/>
    <property type="match status" value="1"/>
</dbReference>
<evidence type="ECO:0000259" key="9">
    <source>
        <dbReference type="PROSITE" id="PS51283"/>
    </source>
</evidence>
<comment type="similarity">
    <text evidence="1">Belongs to the peptidase M16 family.</text>
</comment>
<dbReference type="InterPro" id="IPR011765">
    <property type="entry name" value="Pept_M16_N"/>
</dbReference>
<dbReference type="InterPro" id="IPR001394">
    <property type="entry name" value="Peptidase_C19_UCH"/>
</dbReference>
<evidence type="ECO:0000256" key="4">
    <source>
        <dbReference type="ARBA" id="ARBA00022801"/>
    </source>
</evidence>
<dbReference type="Pfam" id="PF05193">
    <property type="entry name" value="Peptidase_M16_C"/>
    <property type="match status" value="1"/>
</dbReference>
<evidence type="ECO:0000259" key="8">
    <source>
        <dbReference type="PROSITE" id="PS50235"/>
    </source>
</evidence>
<keyword evidence="4 10" id="KW-0378">Hydrolase</keyword>
<dbReference type="GO" id="GO:0043171">
    <property type="term" value="P:peptide catabolic process"/>
    <property type="evidence" value="ECO:0007669"/>
    <property type="project" value="TreeGrafter"/>
</dbReference>
<evidence type="ECO:0000313" key="11">
    <source>
        <dbReference type="Proteomes" id="UP001321749"/>
    </source>
</evidence>
<feature type="region of interest" description="Disordered" evidence="7">
    <location>
        <begin position="2158"/>
        <end position="2189"/>
    </location>
</feature>
<feature type="region of interest" description="Disordered" evidence="7">
    <location>
        <begin position="2576"/>
        <end position="2607"/>
    </location>
</feature>
<feature type="region of interest" description="Disordered" evidence="7">
    <location>
        <begin position="2840"/>
        <end position="2872"/>
    </location>
</feature>
<keyword evidence="6" id="KW-0482">Metalloprotease</keyword>
<name>A0AAV9HIY1_9PEZI</name>
<dbReference type="InterPro" id="IPR018200">
    <property type="entry name" value="USP_CS"/>
</dbReference>
<dbReference type="Pfam" id="PF06337">
    <property type="entry name" value="DUSP"/>
    <property type="match status" value="1"/>
</dbReference>
<dbReference type="SUPFAM" id="SSF63411">
    <property type="entry name" value="LuxS/MPP-like metallohydrolase"/>
    <property type="match status" value="4"/>
</dbReference>
<dbReference type="SUPFAM" id="SSF143791">
    <property type="entry name" value="DUSP-like"/>
    <property type="match status" value="1"/>
</dbReference>
<protein>
    <submittedName>
        <fullName evidence="10">Ubiquitin carboxyl-terminal hydrolase</fullName>
    </submittedName>
</protein>
<feature type="compositionally biased region" description="Polar residues" evidence="7">
    <location>
        <begin position="1216"/>
        <end position="1235"/>
    </location>
</feature>
<dbReference type="InterPro" id="IPR032632">
    <property type="entry name" value="Peptidase_M16_M"/>
</dbReference>
<dbReference type="GO" id="GO:0004222">
    <property type="term" value="F:metalloendopeptidase activity"/>
    <property type="evidence" value="ECO:0007669"/>
    <property type="project" value="TreeGrafter"/>
</dbReference>
<reference evidence="10" key="1">
    <citation type="journal article" date="2023" name="Mol. Phylogenet. Evol.">
        <title>Genome-scale phylogeny and comparative genomics of the fungal order Sordariales.</title>
        <authorList>
            <person name="Hensen N."/>
            <person name="Bonometti L."/>
            <person name="Westerberg I."/>
            <person name="Brannstrom I.O."/>
            <person name="Guillou S."/>
            <person name="Cros-Aarteil S."/>
            <person name="Calhoun S."/>
            <person name="Haridas S."/>
            <person name="Kuo A."/>
            <person name="Mondo S."/>
            <person name="Pangilinan J."/>
            <person name="Riley R."/>
            <person name="LaButti K."/>
            <person name="Andreopoulos B."/>
            <person name="Lipzen A."/>
            <person name="Chen C."/>
            <person name="Yan M."/>
            <person name="Daum C."/>
            <person name="Ng V."/>
            <person name="Clum A."/>
            <person name="Steindorff A."/>
            <person name="Ohm R.A."/>
            <person name="Martin F."/>
            <person name="Silar P."/>
            <person name="Natvig D.O."/>
            <person name="Lalanne C."/>
            <person name="Gautier V."/>
            <person name="Ament-Velasquez S.L."/>
            <person name="Kruys A."/>
            <person name="Hutchinson M.I."/>
            <person name="Powell A.J."/>
            <person name="Barry K."/>
            <person name="Miller A.N."/>
            <person name="Grigoriev I.V."/>
            <person name="Debuchy R."/>
            <person name="Gladieux P."/>
            <person name="Hiltunen Thoren M."/>
            <person name="Johannesson H."/>
        </authorList>
    </citation>
    <scope>NUCLEOTIDE SEQUENCE</scope>
    <source>
        <strain evidence="10">PSN324</strain>
    </source>
</reference>
<dbReference type="PANTHER" id="PTHR43690">
    <property type="entry name" value="NARDILYSIN"/>
    <property type="match status" value="1"/>
</dbReference>
<feature type="compositionally biased region" description="Low complexity" evidence="7">
    <location>
        <begin position="2251"/>
        <end position="2263"/>
    </location>
</feature>
<keyword evidence="5" id="KW-0862">Zinc</keyword>
<feature type="region of interest" description="Disordered" evidence="7">
    <location>
        <begin position="2024"/>
        <end position="2051"/>
    </location>
</feature>
<feature type="region of interest" description="Disordered" evidence="7">
    <location>
        <begin position="1418"/>
        <end position="1438"/>
    </location>
</feature>
<dbReference type="Pfam" id="PF16187">
    <property type="entry name" value="Peptidase_M16_M"/>
    <property type="match status" value="1"/>
</dbReference>
<feature type="compositionally biased region" description="Low complexity" evidence="7">
    <location>
        <begin position="2330"/>
        <end position="2342"/>
    </location>
</feature>
<comment type="caution">
    <text evidence="10">The sequence shown here is derived from an EMBL/GenBank/DDBJ whole genome shotgun (WGS) entry which is preliminary data.</text>
</comment>
<evidence type="ECO:0000256" key="1">
    <source>
        <dbReference type="ARBA" id="ARBA00007261"/>
    </source>
</evidence>
<sequence>MASSGNSPPLRPPVEVEIVTENLEIPSLDDRSYRVIRLPNKLEALLVHDPTTDKASAACDVNVGAFSDEDDMPGMAHAVEHLLFMGTKKFPVENAYHQYMSSHAGLTNAYTASTSTNYHFEVSAKPGNDEEPSATNPSPLLGALDRFAQFFIEPLFLANTLDRELQAVDSENKKNLQNDQWRLHQLKKSLSNPRHPHCHFSTGNLETLKTIPEARGINVRDKFIEFYEKHYSANRMKLCVLGREPLDLLQSWVVEYFSSIQNKDLAPNRWEDEVPYDAERLGVQIFAKPVMDTRELTLSFPFKEQESLYESQPSRYISHLIGHEGPGSIMSYIKSKGWANALGAGPWSICPGTPDMFDVSITLTEEGQKHYKEVVKVVFEYIAMLRESEPLEWVFEEQKCISDVNFKFQEKSRAYRFTSSISNRMQKPIPREHLVVGYSKLRKFDPALIKEALDCLRPDNFYMTIVGRNFPGVSDDPKAWDGKEKWYGTEYTSRRIPTQLMDQVKAAMASTPASRSAKLHLPHKNNFIPTKLDVEKKDIQTPAIAPKIIRNDEMARTWFKKDDTYWVPKGTLAVRCRTPVINGAASRAQARLVTELIKDALEEYSYDAELAGLEYTVFTDARGLYLDVSGYNDKLAVLLEQVLATVRDLEVRDDRFAIIKERLIRGFQNWELSAPWHQTNNYMTWLTVDGNNVVEEIAAELPAMTADVIRSFKRELLAQMHFEVFVHGNFYKEDALKLTNLVESTLKPRILPQQQWKIRRGLVFPPGSNYVWKKTLKDPANVNNCIQYYLYAGEKTDRPLRAKVQMLDQILHEPCFDQLRTKEQLGYIVYCGYYTSFTTHGLYFTIQSEKTATYLDSRIENFLETMATTLAEMSSEEFEKNKRSLVDKLLEKSKHLEQESNKHWGHIDNEYYAFDSAEKDVAHIKPITKADIIEFFNHFVKPTSPARAKLAIYLEAQAKSDVTTKQISDLIKTLSLSESAAAQAATDLQSKLSAAGHDVEKEVTALENYLLHSLNVAETKIGPAVETWRKLHGEHGPGVGVVKDSEPPSSNGTTPVVITDVHDFKAGLAATKGPCPERDLSDTVRTMETYFRIIPTIASIPASSFCILPLLTRLALSTAFSVFPHPQFTNTTNTPTRALFELHRQLAFTTSSQKKRRRTRQATREHRPEDLALPSTEEQDLEPTFSFSVAASTSGLSTPTYVRADSLPATGVPPRLQTQGSSLTDYSPSEAASSPCTVSADFSIDVDLASDSGVQGNQTNLSSAHHTVHRALMGGAADNPHRSSSPLKRPASSMEPEQDNADGREDVDMIMEPDLKQDKQEEARIREETMEDVSASAPTPAPDVPVAETIDKSDPSKAQETESAHVATAEFPLRTDAPPLDQQIKAIETLVKAFAETAPKEGDEAYLVSRKWLNRAQTFGSDPKQASKESPRGDLGPVDNSDIIQAIFTDSSGVECVKLKPGLGIEHFELFPKDAWDMLLSWYGLATGQKAVVRIAHNTAPDAVSDPIIQFEFYPPVFTIHRLWSEHSPIPIEQEIKLKRPAPPIIVQSTSFAYHKFLRLAKSLAGVTPGTKVRVWRILQTIPATEASSSSAPSGMKTPPDSPGREVEILDHPPVVPGSWPEMLVDVASFLKLEKGVERALVESEDTTVNANYNGKKSLALVGLAVDETLVIDESIDKDYVSTLSSYHSTNSVKDKNGAARGNSTSLAGPVRNSSSGRNSPALPSGPLTRGRAQQKPGRTNGCVGLQNLGNTCYMNSALQCLRSVEELTKYFLTHEAQKEINPDNPLSHNGDVAAAYGRLLDEIYRDPTPNSVAPRNFKSVIGRYAPTFSGYGQQDSQEFLGWLLDGLQEDLSRVKKKPYIEKPDSTDEMIGNQALIREMALKVWDITKKRDDSVIADLFTGLYQSTLVCPVCSKVSITFDPFTNLTLPLPMANSWTTTVKFYPLNDRPVNIVVDIDKNSSIKALKQYISVRVGVPAERLIASEEFQNKFFKHYDDTQTASEEIGQNDTPVVYELESIPTNVRTQKPAKKQKYKSLLDDEDEEKPPWDDPMSERMAVPVLHLSDKLKKSKNEQALIPPPFYILLTPSEARDDNIIRRKVLEKVATLTTVDFYGDADDDVDGAEATDPEMLNMASDADSNDTKIVAKSVEGEEDIVDVTMSDSGPAKSDASPSKQQETHVGPLKQFNKRRPKWLEPQEFLEPQLQNLFNMYYFQDGSGGIPTGWNAVNHGNTYPPLSSRLPKPVVSDIEMRSPGPWEGSEGSGSDENAAVTRMNDESSEDDDSDFPAAKNLKQRPASTGFVNSANARGGKKKMKPRQQTYGKKGKKRFEKQQQQQRNARTQQQADSEDDSEGPLVRLGEGIICEWSDEVIDVLFGGNSGVATFGANMETLEDPVLESKRKQRVLRKKHGISLNDCLDEFQKEEILSEQDTWYCPRCKEHRRASKKFDLWKTPDILVVHLKRFSSSGFRRDKLDMLVDFPVEGLDLGSRVIDKEDGKQEIYDLIAVDDHWGGLGGGHYTAYAKNFNDGQWYEYNDTSVSKTNDPQKVVTAAAYLLFYRRRSEGPLGGPRFQEIFEKYDAESSESGEEERLGQGSSHRGSPSASTGAGPILLPAKRGLVSELPSYQAATADDDTDMGAPLSTTWSAQETLHNSIEDDDEAIDMNQDYEGMAGVIGPSTNWNFASLNSKANSVASVDDIASDVAQNDGNSSLGVGADGDFPDAAEFHGLASVDNEPFADDADAMERVFLGEPPRPGGFIGEASEGGPRQLQLESIDDEYPASYDDADIPPPPSESEQLYLGQIAEQTWDANVGIHKVPPTGGLMGMGMVEEGVDDGASDKVAEIRVNDDDEPVVSGSTAPEPASKDSPPAKLSGAS</sequence>
<gene>
    <name evidence="10" type="ORF">QBC42DRAFT_339609</name>
</gene>
<dbReference type="PANTHER" id="PTHR43690:SF18">
    <property type="entry name" value="INSULIN-DEGRADING ENZYME-RELATED"/>
    <property type="match status" value="1"/>
</dbReference>
<dbReference type="Pfam" id="PF00443">
    <property type="entry name" value="UCH"/>
    <property type="match status" value="1"/>
</dbReference>
<dbReference type="InterPro" id="IPR035927">
    <property type="entry name" value="DUSP-like_sf"/>
</dbReference>
<dbReference type="GO" id="GO:0016579">
    <property type="term" value="P:protein deubiquitination"/>
    <property type="evidence" value="ECO:0007669"/>
    <property type="project" value="InterPro"/>
</dbReference>
<dbReference type="FunFam" id="3.30.830.10:FF:000005">
    <property type="entry name" value="nardilysin isoform X1"/>
    <property type="match status" value="1"/>
</dbReference>